<protein>
    <submittedName>
        <fullName evidence="2">Uncharacterized protein</fullName>
    </submittedName>
</protein>
<dbReference type="EMBL" id="JANPWB010000007">
    <property type="protein sequence ID" value="KAJ1173734.1"/>
    <property type="molecule type" value="Genomic_DNA"/>
</dbReference>
<evidence type="ECO:0000313" key="3">
    <source>
        <dbReference type="Proteomes" id="UP001066276"/>
    </source>
</evidence>
<organism evidence="2 3">
    <name type="scientific">Pleurodeles waltl</name>
    <name type="common">Iberian ribbed newt</name>
    <dbReference type="NCBI Taxonomy" id="8319"/>
    <lineage>
        <taxon>Eukaryota</taxon>
        <taxon>Metazoa</taxon>
        <taxon>Chordata</taxon>
        <taxon>Craniata</taxon>
        <taxon>Vertebrata</taxon>
        <taxon>Euteleostomi</taxon>
        <taxon>Amphibia</taxon>
        <taxon>Batrachia</taxon>
        <taxon>Caudata</taxon>
        <taxon>Salamandroidea</taxon>
        <taxon>Salamandridae</taxon>
        <taxon>Pleurodelinae</taxon>
        <taxon>Pleurodeles</taxon>
    </lineage>
</organism>
<dbReference type="AlphaFoldDB" id="A0AAV7TB14"/>
<gene>
    <name evidence="2" type="ORF">NDU88_005560</name>
</gene>
<feature type="compositionally biased region" description="Basic and acidic residues" evidence="1">
    <location>
        <begin position="84"/>
        <end position="93"/>
    </location>
</feature>
<name>A0AAV7TB14_PLEWA</name>
<evidence type="ECO:0000256" key="1">
    <source>
        <dbReference type="SAM" id="MobiDB-lite"/>
    </source>
</evidence>
<proteinExistence type="predicted"/>
<comment type="caution">
    <text evidence="2">The sequence shown here is derived from an EMBL/GenBank/DDBJ whole genome shotgun (WGS) entry which is preliminary data.</text>
</comment>
<feature type="region of interest" description="Disordered" evidence="1">
    <location>
        <begin position="32"/>
        <end position="93"/>
    </location>
</feature>
<reference evidence="2" key="1">
    <citation type="journal article" date="2022" name="bioRxiv">
        <title>Sequencing and chromosome-scale assembly of the giantPleurodeles waltlgenome.</title>
        <authorList>
            <person name="Brown T."/>
            <person name="Elewa A."/>
            <person name="Iarovenko S."/>
            <person name="Subramanian E."/>
            <person name="Araus A.J."/>
            <person name="Petzold A."/>
            <person name="Susuki M."/>
            <person name="Suzuki K.-i.T."/>
            <person name="Hayashi T."/>
            <person name="Toyoda A."/>
            <person name="Oliveira C."/>
            <person name="Osipova E."/>
            <person name="Leigh N.D."/>
            <person name="Simon A."/>
            <person name="Yun M.H."/>
        </authorList>
    </citation>
    <scope>NUCLEOTIDE SEQUENCE</scope>
    <source>
        <strain evidence="2">20211129_DDA</strain>
        <tissue evidence="2">Liver</tissue>
    </source>
</reference>
<sequence>MIGPWAAWAEAWAARRAFPLRLPGPCAVGAGAPQGAHWAPRAAGPQWGPRPPGFAGDLVTEGAPSTGSSRGLEGSSPLPSRTFQDGKETWRCG</sequence>
<keyword evidence="3" id="KW-1185">Reference proteome</keyword>
<accession>A0AAV7TB14</accession>
<evidence type="ECO:0000313" key="2">
    <source>
        <dbReference type="EMBL" id="KAJ1173734.1"/>
    </source>
</evidence>
<dbReference type="Proteomes" id="UP001066276">
    <property type="component" value="Chromosome 4_1"/>
</dbReference>